<keyword evidence="2" id="KW-1185">Reference proteome</keyword>
<sequence length="162" mass="17539">MRGSFLQSESLAGKVRRQGRVRGSGNLRFASQDLLQNDGVYARQRSLPIGRGGSRTAGLVAVDRWVIPMPGAQNPEVRLSPYGVSYSRGLLVGVLLQLSRRAWIGDWEGQSRVSGGGIVPRLLDVQGVDGRTSRGQPLFLSYYLIPGDQLVNKAAALYVSSV</sequence>
<gene>
    <name evidence="1" type="ORF">R1flu_011234</name>
</gene>
<evidence type="ECO:0000313" key="2">
    <source>
        <dbReference type="Proteomes" id="UP001605036"/>
    </source>
</evidence>
<dbReference type="Proteomes" id="UP001605036">
    <property type="component" value="Unassembled WGS sequence"/>
</dbReference>
<name>A0ABD1Z788_9MARC</name>
<proteinExistence type="predicted"/>
<evidence type="ECO:0000313" key="1">
    <source>
        <dbReference type="EMBL" id="KAL2643647.1"/>
    </source>
</evidence>
<organism evidence="1 2">
    <name type="scientific">Riccia fluitans</name>
    <dbReference type="NCBI Taxonomy" id="41844"/>
    <lineage>
        <taxon>Eukaryota</taxon>
        <taxon>Viridiplantae</taxon>
        <taxon>Streptophyta</taxon>
        <taxon>Embryophyta</taxon>
        <taxon>Marchantiophyta</taxon>
        <taxon>Marchantiopsida</taxon>
        <taxon>Marchantiidae</taxon>
        <taxon>Marchantiales</taxon>
        <taxon>Ricciaceae</taxon>
        <taxon>Riccia</taxon>
    </lineage>
</organism>
<protein>
    <submittedName>
        <fullName evidence="1">Uncharacterized protein</fullName>
    </submittedName>
</protein>
<reference evidence="1 2" key="1">
    <citation type="submission" date="2024-09" db="EMBL/GenBank/DDBJ databases">
        <title>Chromosome-scale assembly of Riccia fluitans.</title>
        <authorList>
            <person name="Paukszto L."/>
            <person name="Sawicki J."/>
            <person name="Karawczyk K."/>
            <person name="Piernik-Szablinska J."/>
            <person name="Szczecinska M."/>
            <person name="Mazdziarz M."/>
        </authorList>
    </citation>
    <scope>NUCLEOTIDE SEQUENCE [LARGE SCALE GENOMIC DNA]</scope>
    <source>
        <strain evidence="1">Rf_01</strain>
        <tissue evidence="1">Aerial parts of the thallus</tissue>
    </source>
</reference>
<dbReference type="EMBL" id="JBHFFA010000002">
    <property type="protein sequence ID" value="KAL2643647.1"/>
    <property type="molecule type" value="Genomic_DNA"/>
</dbReference>
<dbReference type="AlphaFoldDB" id="A0ABD1Z788"/>
<comment type="caution">
    <text evidence="1">The sequence shown here is derived from an EMBL/GenBank/DDBJ whole genome shotgun (WGS) entry which is preliminary data.</text>
</comment>
<accession>A0ABD1Z788</accession>